<dbReference type="InterPro" id="IPR050171">
    <property type="entry name" value="MFS_Transporters"/>
</dbReference>
<feature type="transmembrane region" description="Helical" evidence="9">
    <location>
        <begin position="259"/>
        <end position="280"/>
    </location>
</feature>
<comment type="subcellular location">
    <subcellularLocation>
        <location evidence="1">Cell membrane</location>
        <topology evidence="1">Multi-pass membrane protein</topology>
    </subcellularLocation>
    <subcellularLocation>
        <location evidence="8">Membrane</location>
        <topology evidence="8">Multi-pass membrane protein</topology>
    </subcellularLocation>
</comment>
<dbReference type="InterPro" id="IPR018456">
    <property type="entry name" value="PTR2_symporter_CS"/>
</dbReference>
<dbReference type="EMBL" id="BAABAZ010000005">
    <property type="protein sequence ID" value="GAA4283943.1"/>
    <property type="molecule type" value="Genomic_DNA"/>
</dbReference>
<feature type="transmembrane region" description="Helical" evidence="9">
    <location>
        <begin position="71"/>
        <end position="93"/>
    </location>
</feature>
<gene>
    <name evidence="11" type="ORF">GCM10022261_14740</name>
</gene>
<feature type="transmembrane region" description="Helical" evidence="9">
    <location>
        <begin position="231"/>
        <end position="253"/>
    </location>
</feature>
<keyword evidence="7 9" id="KW-0472">Membrane</keyword>
<dbReference type="Proteomes" id="UP001501586">
    <property type="component" value="Unassembled WGS sequence"/>
</dbReference>
<comment type="caution">
    <text evidence="11">The sequence shown here is derived from an EMBL/GenBank/DDBJ whole genome shotgun (WGS) entry which is preliminary data.</text>
</comment>
<reference evidence="12" key="1">
    <citation type="journal article" date="2019" name="Int. J. Syst. Evol. Microbiol.">
        <title>The Global Catalogue of Microorganisms (GCM) 10K type strain sequencing project: providing services to taxonomists for standard genome sequencing and annotation.</title>
        <authorList>
            <consortium name="The Broad Institute Genomics Platform"/>
            <consortium name="The Broad Institute Genome Sequencing Center for Infectious Disease"/>
            <person name="Wu L."/>
            <person name="Ma J."/>
        </authorList>
    </citation>
    <scope>NUCLEOTIDE SEQUENCE [LARGE SCALE GENOMIC DNA]</scope>
    <source>
        <strain evidence="12">JCM 17458</strain>
    </source>
</reference>
<feature type="transmembrane region" description="Helical" evidence="9">
    <location>
        <begin position="337"/>
        <end position="357"/>
    </location>
</feature>
<keyword evidence="4" id="KW-1003">Cell membrane</keyword>
<keyword evidence="12" id="KW-1185">Reference proteome</keyword>
<dbReference type="InterPro" id="IPR036259">
    <property type="entry name" value="MFS_trans_sf"/>
</dbReference>
<dbReference type="PROSITE" id="PS01023">
    <property type="entry name" value="PTR2_2"/>
    <property type="match status" value="1"/>
</dbReference>
<dbReference type="NCBIfam" id="TIGR00924">
    <property type="entry name" value="yjdL_sub1_fam"/>
    <property type="match status" value="1"/>
</dbReference>
<feature type="transmembrane region" description="Helical" evidence="9">
    <location>
        <begin position="369"/>
        <end position="386"/>
    </location>
</feature>
<feature type="transmembrane region" description="Helical" evidence="9">
    <location>
        <begin position="465"/>
        <end position="488"/>
    </location>
</feature>
<dbReference type="PROSITE" id="PS50850">
    <property type="entry name" value="MFS"/>
    <property type="match status" value="1"/>
</dbReference>
<feature type="transmembrane region" description="Helical" evidence="9">
    <location>
        <begin position="190"/>
        <end position="211"/>
    </location>
</feature>
<feature type="transmembrane region" description="Helical" evidence="9">
    <location>
        <begin position="292"/>
        <end position="309"/>
    </location>
</feature>
<feature type="transmembrane region" description="Helical" evidence="9">
    <location>
        <begin position="165"/>
        <end position="184"/>
    </location>
</feature>
<dbReference type="PANTHER" id="PTHR23517:SF15">
    <property type="entry name" value="PROTON-DEPENDENT OLIGOPEPTIDE FAMILY TRANSPORT PROTEIN"/>
    <property type="match status" value="1"/>
</dbReference>
<accession>A0ABP8EJ22</accession>
<name>A0ABP8EJ22_9MICO</name>
<feature type="transmembrane region" description="Helical" evidence="9">
    <location>
        <begin position="435"/>
        <end position="453"/>
    </location>
</feature>
<keyword evidence="3 8" id="KW-0813">Transport</keyword>
<evidence type="ECO:0000256" key="7">
    <source>
        <dbReference type="ARBA" id="ARBA00023136"/>
    </source>
</evidence>
<feature type="transmembrane region" description="Helical" evidence="9">
    <location>
        <begin position="42"/>
        <end position="59"/>
    </location>
</feature>
<protein>
    <submittedName>
        <fullName evidence="11">Peptide MFS transporter</fullName>
    </submittedName>
</protein>
<dbReference type="SUPFAM" id="SSF103473">
    <property type="entry name" value="MFS general substrate transporter"/>
    <property type="match status" value="1"/>
</dbReference>
<dbReference type="RefSeq" id="WP_336885247.1">
    <property type="nucleotide sequence ID" value="NZ_BAABAZ010000005.1"/>
</dbReference>
<organism evidence="11 12">
    <name type="scientific">Brevibacterium daeguense</name>
    <dbReference type="NCBI Taxonomy" id="909936"/>
    <lineage>
        <taxon>Bacteria</taxon>
        <taxon>Bacillati</taxon>
        <taxon>Actinomycetota</taxon>
        <taxon>Actinomycetes</taxon>
        <taxon>Micrococcales</taxon>
        <taxon>Brevibacteriaceae</taxon>
        <taxon>Brevibacterium</taxon>
    </lineage>
</organism>
<keyword evidence="6 9" id="KW-1133">Transmembrane helix</keyword>
<feature type="domain" description="Major facilitator superfamily (MFS) profile" evidence="10">
    <location>
        <begin position="1"/>
        <end position="495"/>
    </location>
</feature>
<evidence type="ECO:0000313" key="11">
    <source>
        <dbReference type="EMBL" id="GAA4283943.1"/>
    </source>
</evidence>
<sequence length="495" mass="52759">MADSSSRDADLDRDVAVQRDTRFFGHPLPLMHLFGLEMWERFSYYGMTGILAIYLYFSVSEGGVGLPQPTALAIVGAYGGAVFLATILGGWLADRLLGAEKVLFWSSIVIVCGHVALALLPGLSGVAVGLVLVALGSGGLKANATAVVGTLYAEQDPRREAGFSIFYMGINIGAFFGPLLTGILQKEIGFHIAFGAAAVGMAIGLSIYATARGRLPDSVHHVADPIPRSRLWLPALATVAVIVAIAVLWTTGLMNGGNLATWIAGASALAAALYFTAILSSPHVTAIERSRTVSFIPFFIASVAFWSLYQQIFNVMTAYSDTQLNRTIFGWEMPINWIQLIPPVFVILLAPVFSALWMRLGDRQPSTPVKAGLALLIIGGAFLLFLPFADGAANSTPLLWVVLIMALFVCAELLISPIGLALTTRLAPRAFRSQMVALFFLSSGVGTALSGVFSKYYDAANQVPYWTTLGLSAAVLGLIVLATARPVVTLMRGVR</sequence>
<feature type="transmembrane region" description="Helical" evidence="9">
    <location>
        <begin position="398"/>
        <end position="423"/>
    </location>
</feature>
<evidence type="ECO:0000256" key="6">
    <source>
        <dbReference type="ARBA" id="ARBA00022989"/>
    </source>
</evidence>
<dbReference type="InterPro" id="IPR005279">
    <property type="entry name" value="Dipep/tripep_permease"/>
</dbReference>
<evidence type="ECO:0000256" key="8">
    <source>
        <dbReference type="RuleBase" id="RU003755"/>
    </source>
</evidence>
<evidence type="ECO:0000313" key="12">
    <source>
        <dbReference type="Proteomes" id="UP001501586"/>
    </source>
</evidence>
<evidence type="ECO:0000259" key="10">
    <source>
        <dbReference type="PROSITE" id="PS50850"/>
    </source>
</evidence>
<proteinExistence type="inferred from homology"/>
<evidence type="ECO:0000256" key="1">
    <source>
        <dbReference type="ARBA" id="ARBA00004651"/>
    </source>
</evidence>
<dbReference type="InterPro" id="IPR000109">
    <property type="entry name" value="POT_fam"/>
</dbReference>
<dbReference type="CDD" id="cd17346">
    <property type="entry name" value="MFS_DtpA_like"/>
    <property type="match status" value="1"/>
</dbReference>
<dbReference type="Pfam" id="PF00854">
    <property type="entry name" value="PTR2"/>
    <property type="match status" value="1"/>
</dbReference>
<evidence type="ECO:0000256" key="4">
    <source>
        <dbReference type="ARBA" id="ARBA00022475"/>
    </source>
</evidence>
<evidence type="ECO:0000256" key="9">
    <source>
        <dbReference type="SAM" id="Phobius"/>
    </source>
</evidence>
<comment type="similarity">
    <text evidence="2 8">Belongs to the major facilitator superfamily. Proton-dependent oligopeptide transporter (POT/PTR) (TC 2.A.17) family.</text>
</comment>
<keyword evidence="5 8" id="KW-0812">Transmembrane</keyword>
<evidence type="ECO:0000256" key="3">
    <source>
        <dbReference type="ARBA" id="ARBA00022448"/>
    </source>
</evidence>
<dbReference type="InterPro" id="IPR020846">
    <property type="entry name" value="MFS_dom"/>
</dbReference>
<dbReference type="PANTHER" id="PTHR23517">
    <property type="entry name" value="RESISTANCE PROTEIN MDTM, PUTATIVE-RELATED-RELATED"/>
    <property type="match status" value="1"/>
</dbReference>
<evidence type="ECO:0000256" key="2">
    <source>
        <dbReference type="ARBA" id="ARBA00005982"/>
    </source>
</evidence>
<dbReference type="Gene3D" id="1.20.1250.20">
    <property type="entry name" value="MFS general substrate transporter like domains"/>
    <property type="match status" value="1"/>
</dbReference>
<evidence type="ECO:0000256" key="5">
    <source>
        <dbReference type="ARBA" id="ARBA00022692"/>
    </source>
</evidence>